<name>A0ABN8Z4S7_RANTA</name>
<dbReference type="EMBL" id="OX459963">
    <property type="protein sequence ID" value="CAI9167817.1"/>
    <property type="molecule type" value="Genomic_DNA"/>
</dbReference>
<evidence type="ECO:0000313" key="3">
    <source>
        <dbReference type="Proteomes" id="UP001176941"/>
    </source>
</evidence>
<feature type="region of interest" description="Disordered" evidence="1">
    <location>
        <begin position="94"/>
        <end position="144"/>
    </location>
</feature>
<sequence length="161" mass="17086">MITTHKLYLHPALVKEIHFKNVIEITARVYLENAVPCDQTLTEGFPPGASGPSEGGAGRTLLPQVGLLRGIPHVGPPQSRSLYWPTAGSWLETRTKSAQKPGATPGAASGAWPNPTAPLQELLWSGGCRKGRGRRAEEGGRPECGRYAKAGVLNLAAVSQD</sequence>
<reference evidence="2" key="1">
    <citation type="submission" date="2023-04" db="EMBL/GenBank/DDBJ databases">
        <authorList>
            <consortium name="ELIXIR-Norway"/>
        </authorList>
    </citation>
    <scope>NUCLEOTIDE SEQUENCE [LARGE SCALE GENOMIC DNA]</scope>
</reference>
<accession>A0ABN8Z4S7</accession>
<proteinExistence type="predicted"/>
<dbReference type="Proteomes" id="UP001176941">
    <property type="component" value="Chromosome 27"/>
</dbReference>
<evidence type="ECO:0000313" key="2">
    <source>
        <dbReference type="EMBL" id="CAI9167817.1"/>
    </source>
</evidence>
<evidence type="ECO:0000256" key="1">
    <source>
        <dbReference type="SAM" id="MobiDB-lite"/>
    </source>
</evidence>
<organism evidence="2 3">
    <name type="scientific">Rangifer tarandus platyrhynchus</name>
    <name type="common">Svalbard reindeer</name>
    <dbReference type="NCBI Taxonomy" id="3082113"/>
    <lineage>
        <taxon>Eukaryota</taxon>
        <taxon>Metazoa</taxon>
        <taxon>Chordata</taxon>
        <taxon>Craniata</taxon>
        <taxon>Vertebrata</taxon>
        <taxon>Euteleostomi</taxon>
        <taxon>Mammalia</taxon>
        <taxon>Eutheria</taxon>
        <taxon>Laurasiatheria</taxon>
        <taxon>Artiodactyla</taxon>
        <taxon>Ruminantia</taxon>
        <taxon>Pecora</taxon>
        <taxon>Cervidae</taxon>
        <taxon>Odocoileinae</taxon>
        <taxon>Rangifer</taxon>
    </lineage>
</organism>
<keyword evidence="3" id="KW-1185">Reference proteome</keyword>
<feature type="compositionally biased region" description="Basic and acidic residues" evidence="1">
    <location>
        <begin position="134"/>
        <end position="144"/>
    </location>
</feature>
<protein>
    <submittedName>
        <fullName evidence="2">Uncharacterized protein</fullName>
    </submittedName>
</protein>
<gene>
    <name evidence="2" type="ORF">MRATA1EN1_LOCUS16779</name>
</gene>